<gene>
    <name evidence="2" type="ORF">K458DRAFT_55743</name>
</gene>
<evidence type="ECO:0000256" key="1">
    <source>
        <dbReference type="SAM" id="MobiDB-lite"/>
    </source>
</evidence>
<protein>
    <submittedName>
        <fullName evidence="2">Uncharacterized protein</fullName>
    </submittedName>
</protein>
<accession>A0A6G1IX37</accession>
<proteinExistence type="predicted"/>
<organism evidence="2 3">
    <name type="scientific">Lentithecium fluviatile CBS 122367</name>
    <dbReference type="NCBI Taxonomy" id="1168545"/>
    <lineage>
        <taxon>Eukaryota</taxon>
        <taxon>Fungi</taxon>
        <taxon>Dikarya</taxon>
        <taxon>Ascomycota</taxon>
        <taxon>Pezizomycotina</taxon>
        <taxon>Dothideomycetes</taxon>
        <taxon>Pleosporomycetidae</taxon>
        <taxon>Pleosporales</taxon>
        <taxon>Massarineae</taxon>
        <taxon>Lentitheciaceae</taxon>
        <taxon>Lentithecium</taxon>
    </lineage>
</organism>
<name>A0A6G1IX37_9PLEO</name>
<feature type="region of interest" description="Disordered" evidence="1">
    <location>
        <begin position="53"/>
        <end position="74"/>
    </location>
</feature>
<dbReference type="AlphaFoldDB" id="A0A6G1IX37"/>
<dbReference type="Proteomes" id="UP000799291">
    <property type="component" value="Unassembled WGS sequence"/>
</dbReference>
<sequence length="74" mass="8344">MPLVAVRALGTNIKIAMTAELCASKDNCVEVSDCINFLSTCRYPICLYPSHTHHHHQKSRISNQIPRAKPRSLR</sequence>
<reference evidence="2" key="1">
    <citation type="journal article" date="2020" name="Stud. Mycol.">
        <title>101 Dothideomycetes genomes: a test case for predicting lifestyles and emergence of pathogens.</title>
        <authorList>
            <person name="Haridas S."/>
            <person name="Albert R."/>
            <person name="Binder M."/>
            <person name="Bloem J."/>
            <person name="Labutti K."/>
            <person name="Salamov A."/>
            <person name="Andreopoulos B."/>
            <person name="Baker S."/>
            <person name="Barry K."/>
            <person name="Bills G."/>
            <person name="Bluhm B."/>
            <person name="Cannon C."/>
            <person name="Castanera R."/>
            <person name="Culley D."/>
            <person name="Daum C."/>
            <person name="Ezra D."/>
            <person name="Gonzalez J."/>
            <person name="Henrissat B."/>
            <person name="Kuo A."/>
            <person name="Liang C."/>
            <person name="Lipzen A."/>
            <person name="Lutzoni F."/>
            <person name="Magnuson J."/>
            <person name="Mondo S."/>
            <person name="Nolan M."/>
            <person name="Ohm R."/>
            <person name="Pangilinan J."/>
            <person name="Park H.-J."/>
            <person name="Ramirez L."/>
            <person name="Alfaro M."/>
            <person name="Sun H."/>
            <person name="Tritt A."/>
            <person name="Yoshinaga Y."/>
            <person name="Zwiers L.-H."/>
            <person name="Turgeon B."/>
            <person name="Goodwin S."/>
            <person name="Spatafora J."/>
            <person name="Crous P."/>
            <person name="Grigoriev I."/>
        </authorList>
    </citation>
    <scope>NUCLEOTIDE SEQUENCE</scope>
    <source>
        <strain evidence="2">CBS 122367</strain>
    </source>
</reference>
<dbReference type="EMBL" id="MU005586">
    <property type="protein sequence ID" value="KAF2682804.1"/>
    <property type="molecule type" value="Genomic_DNA"/>
</dbReference>
<evidence type="ECO:0000313" key="2">
    <source>
        <dbReference type="EMBL" id="KAF2682804.1"/>
    </source>
</evidence>
<keyword evidence="3" id="KW-1185">Reference proteome</keyword>
<evidence type="ECO:0000313" key="3">
    <source>
        <dbReference type="Proteomes" id="UP000799291"/>
    </source>
</evidence>